<proteinExistence type="inferred from homology"/>
<dbReference type="InterPro" id="IPR045224">
    <property type="entry name" value="HDZip_class_I_plant"/>
</dbReference>
<dbReference type="Pfam" id="PF02183">
    <property type="entry name" value="HALZ"/>
    <property type="match status" value="1"/>
</dbReference>
<dbReference type="GO" id="GO:0005634">
    <property type="term" value="C:nucleus"/>
    <property type="evidence" value="ECO:0007669"/>
    <property type="project" value="UniProtKB-SubCell"/>
</dbReference>
<evidence type="ECO:0000259" key="7">
    <source>
        <dbReference type="PROSITE" id="PS50071"/>
    </source>
</evidence>
<dbReference type="InterPro" id="IPR003106">
    <property type="entry name" value="Leu_zip_homeo"/>
</dbReference>
<keyword evidence="9" id="KW-1185">Reference proteome</keyword>
<comment type="function">
    <text evidence="6">Transcription factor.</text>
</comment>
<evidence type="ECO:0000256" key="5">
    <source>
        <dbReference type="RuleBase" id="RU000682"/>
    </source>
</evidence>
<feature type="domain" description="Homeobox" evidence="7">
    <location>
        <begin position="50"/>
        <end position="110"/>
    </location>
</feature>
<dbReference type="CDD" id="cd00086">
    <property type="entry name" value="homeodomain"/>
    <property type="match status" value="1"/>
</dbReference>
<keyword evidence="2 6" id="KW-0805">Transcription regulation</keyword>
<dbReference type="Proteomes" id="UP000685013">
    <property type="component" value="Chromosome 3"/>
</dbReference>
<dbReference type="PROSITE" id="PS00027">
    <property type="entry name" value="HOMEOBOX_1"/>
    <property type="match status" value="1"/>
</dbReference>
<evidence type="ECO:0000313" key="8">
    <source>
        <dbReference type="EMBL" id="KAG6604376.1"/>
    </source>
</evidence>
<comment type="similarity">
    <text evidence="6">Belongs to the HD-ZIP homeobox family. Class I subfamily.</text>
</comment>
<evidence type="ECO:0000256" key="3">
    <source>
        <dbReference type="ARBA" id="ARBA00023163"/>
    </source>
</evidence>
<dbReference type="EMBL" id="JAGKQH010000003">
    <property type="protein sequence ID" value="KAG6604376.1"/>
    <property type="molecule type" value="Genomic_DNA"/>
</dbReference>
<dbReference type="PANTHER" id="PTHR24326:SF591">
    <property type="entry name" value="HOMEOBOX-LEUCINE ZIPPER PROTEIN ATHB-51-RELATED"/>
    <property type="match status" value="1"/>
</dbReference>
<dbReference type="InterPro" id="IPR001356">
    <property type="entry name" value="HD"/>
</dbReference>
<protein>
    <recommendedName>
        <fullName evidence="6">Homeobox-leucine zipper protein</fullName>
    </recommendedName>
    <alternativeName>
        <fullName evidence="6">HD-ZIP protein</fullName>
    </alternativeName>
    <alternativeName>
        <fullName evidence="6">Homeodomain transcription factor</fullName>
    </alternativeName>
</protein>
<dbReference type="GO" id="GO:0000981">
    <property type="term" value="F:DNA-binding transcription factor activity, RNA polymerase II-specific"/>
    <property type="evidence" value="ECO:0007669"/>
    <property type="project" value="UniProtKB-UniRule"/>
</dbReference>
<sequence length="205" mass="24087">MEWNSGSLIPTFVSPPSPYNYYYNYNYNLDQFPVLETKKQAVESVVGGVDEEKKKKNRLSEDQLERLERCFQEEGKLEPDTKMQLSKELGLQPRQIAVWFQNRSARWRTKQLEYLYDTLKQEFDTISKEKHTLQQEVLKLRSMLREQTMRNQEPMAYEDVSGEATVESTSVGNYMYNNVEDFNQISGSGPPFWWGAEASHRPSYP</sequence>
<dbReference type="GO" id="GO:0043565">
    <property type="term" value="F:sequence-specific DNA binding"/>
    <property type="evidence" value="ECO:0007669"/>
    <property type="project" value="InterPro"/>
</dbReference>
<accession>A0AAV6NYR8</accession>
<feature type="non-terminal residue" evidence="8">
    <location>
        <position position="1"/>
    </location>
</feature>
<keyword evidence="4 5" id="KW-0371">Homeobox</keyword>
<comment type="caution">
    <text evidence="8">The sequence shown here is derived from an EMBL/GenBank/DDBJ whole genome shotgun (WGS) entry which is preliminary data.</text>
</comment>
<evidence type="ECO:0000256" key="4">
    <source>
        <dbReference type="PROSITE-ProRule" id="PRU00108"/>
    </source>
</evidence>
<dbReference type="AlphaFoldDB" id="A0AAV6NYR8"/>
<reference evidence="8 9" key="1">
    <citation type="journal article" date="2021" name="Hortic Res">
        <title>The domestication of Cucurbita argyrosperma as revealed by the genome of its wild relative.</title>
        <authorList>
            <person name="Barrera-Redondo J."/>
            <person name="Sanchez-de la Vega G."/>
            <person name="Aguirre-Liguori J.A."/>
            <person name="Castellanos-Morales G."/>
            <person name="Gutierrez-Guerrero Y.T."/>
            <person name="Aguirre-Dugua X."/>
            <person name="Aguirre-Planter E."/>
            <person name="Tenaillon M.I."/>
            <person name="Lira-Saade R."/>
            <person name="Eguiarte L.E."/>
        </authorList>
    </citation>
    <scope>NUCLEOTIDE SEQUENCE [LARGE SCALE GENOMIC DNA]</scope>
    <source>
        <strain evidence="8">JBR-2021</strain>
    </source>
</reference>
<keyword evidence="4 5" id="KW-0238">DNA-binding</keyword>
<comment type="subcellular location">
    <subcellularLocation>
        <location evidence="1 4 5">Nucleus</location>
    </subcellularLocation>
</comment>
<name>A0AAV6NYR8_9ROSI</name>
<gene>
    <name evidence="8" type="primary">ATHB-51</name>
    <name evidence="8" type="ORF">SDJN03_04985</name>
</gene>
<evidence type="ECO:0000256" key="1">
    <source>
        <dbReference type="ARBA" id="ARBA00004123"/>
    </source>
</evidence>
<keyword evidence="4 5" id="KW-0539">Nucleus</keyword>
<dbReference type="SMART" id="SM00389">
    <property type="entry name" value="HOX"/>
    <property type="match status" value="1"/>
</dbReference>
<dbReference type="PROSITE" id="PS50071">
    <property type="entry name" value="HOMEOBOX_2"/>
    <property type="match status" value="1"/>
</dbReference>
<evidence type="ECO:0000256" key="2">
    <source>
        <dbReference type="ARBA" id="ARBA00023015"/>
    </source>
</evidence>
<feature type="DNA-binding region" description="Homeobox" evidence="4">
    <location>
        <begin position="52"/>
        <end position="111"/>
    </location>
</feature>
<evidence type="ECO:0000256" key="6">
    <source>
        <dbReference type="RuleBase" id="RU369038"/>
    </source>
</evidence>
<dbReference type="InterPro" id="IPR017970">
    <property type="entry name" value="Homeobox_CS"/>
</dbReference>
<dbReference type="Pfam" id="PF00046">
    <property type="entry name" value="Homeodomain"/>
    <property type="match status" value="1"/>
</dbReference>
<dbReference type="PANTHER" id="PTHR24326">
    <property type="entry name" value="HOMEOBOX-LEUCINE ZIPPER PROTEIN"/>
    <property type="match status" value="1"/>
</dbReference>
<evidence type="ECO:0000313" key="9">
    <source>
        <dbReference type="Proteomes" id="UP000685013"/>
    </source>
</evidence>
<organism evidence="8 9">
    <name type="scientific">Cucurbita argyrosperma subsp. sororia</name>
    <dbReference type="NCBI Taxonomy" id="37648"/>
    <lineage>
        <taxon>Eukaryota</taxon>
        <taxon>Viridiplantae</taxon>
        <taxon>Streptophyta</taxon>
        <taxon>Embryophyta</taxon>
        <taxon>Tracheophyta</taxon>
        <taxon>Spermatophyta</taxon>
        <taxon>Magnoliopsida</taxon>
        <taxon>eudicotyledons</taxon>
        <taxon>Gunneridae</taxon>
        <taxon>Pentapetalae</taxon>
        <taxon>rosids</taxon>
        <taxon>fabids</taxon>
        <taxon>Cucurbitales</taxon>
        <taxon>Cucurbitaceae</taxon>
        <taxon>Cucurbiteae</taxon>
        <taxon>Cucurbita</taxon>
    </lineage>
</organism>
<dbReference type="GO" id="GO:0045893">
    <property type="term" value="P:positive regulation of DNA-templated transcription"/>
    <property type="evidence" value="ECO:0007669"/>
    <property type="project" value="TreeGrafter"/>
</dbReference>
<keyword evidence="3 6" id="KW-0804">Transcription</keyword>